<dbReference type="PANTHER" id="PTHR11808:SF80">
    <property type="entry name" value="CYSTATHIONINE GAMMA-LYASE"/>
    <property type="match status" value="1"/>
</dbReference>
<dbReference type="GO" id="GO:0016846">
    <property type="term" value="F:carbon-sulfur lyase activity"/>
    <property type="evidence" value="ECO:0007669"/>
    <property type="project" value="TreeGrafter"/>
</dbReference>
<feature type="non-terminal residue" evidence="3">
    <location>
        <position position="288"/>
    </location>
</feature>
<organism evidence="3">
    <name type="scientific">marine sediment metagenome</name>
    <dbReference type="NCBI Taxonomy" id="412755"/>
    <lineage>
        <taxon>unclassified sequences</taxon>
        <taxon>metagenomes</taxon>
        <taxon>ecological metagenomes</taxon>
    </lineage>
</organism>
<proteinExistence type="predicted"/>
<dbReference type="Gene3D" id="3.40.640.10">
    <property type="entry name" value="Type I PLP-dependent aspartate aminotransferase-like (Major domain)"/>
    <property type="match status" value="1"/>
</dbReference>
<dbReference type="InterPro" id="IPR015421">
    <property type="entry name" value="PyrdxlP-dep_Trfase_major"/>
</dbReference>
<accession>X1LE70</accession>
<reference evidence="3" key="1">
    <citation type="journal article" date="2014" name="Front. Microbiol.">
        <title>High frequency of phylogenetically diverse reductive dehalogenase-homologous genes in deep subseafloor sedimentary metagenomes.</title>
        <authorList>
            <person name="Kawai M."/>
            <person name="Futagami T."/>
            <person name="Toyoda A."/>
            <person name="Takaki Y."/>
            <person name="Nishi S."/>
            <person name="Hori S."/>
            <person name="Arai W."/>
            <person name="Tsubouchi T."/>
            <person name="Morono Y."/>
            <person name="Uchiyama I."/>
            <person name="Ito T."/>
            <person name="Fujiyama A."/>
            <person name="Inagaki F."/>
            <person name="Takami H."/>
        </authorList>
    </citation>
    <scope>NUCLEOTIDE SEQUENCE</scope>
    <source>
        <strain evidence="3">Expedition CK06-06</strain>
    </source>
</reference>
<dbReference type="InterPro" id="IPR000277">
    <property type="entry name" value="Cys/Met-Metab_PyrdxlP-dep_enz"/>
</dbReference>
<dbReference type="InterPro" id="IPR015424">
    <property type="entry name" value="PyrdxlP-dep_Trfase"/>
</dbReference>
<dbReference type="EMBL" id="BARV01004370">
    <property type="protein sequence ID" value="GAI17587.1"/>
    <property type="molecule type" value="Genomic_DNA"/>
</dbReference>
<comment type="caution">
    <text evidence="3">The sequence shown here is derived from an EMBL/GenBank/DDBJ whole genome shotgun (WGS) entry which is preliminary data.</text>
</comment>
<dbReference type="AlphaFoldDB" id="X1LE70"/>
<sequence length="288" mass="31830">AELMSDTFEGKTEGCFLYSRHWNPTNQVLSSCLAAMEGTEAGWVTGSGMAAITSAILQICNSGDHIISSITTYGGTYAFFQNWLPKYKIEVTFVDITDLKTVEQAIQSNTRIIFTETLTNPLLQVSDISELTKISKKNGLKLVVDNTFTPMIFSPHLLGADVVVHSLTKFINGKNDCVAGVICSSDEFIDSLIDVHSGTAMLLGPVLDTLRSSSIRKNLFTLHIRMKKHSENAMYLAKKMKEKGLKVRYPGLPDHSQHKTFKKMMNKDYGFGGILTLDMETTDNAGKL</sequence>
<dbReference type="PANTHER" id="PTHR11808">
    <property type="entry name" value="TRANS-SULFURATION ENZYME FAMILY MEMBER"/>
    <property type="match status" value="1"/>
</dbReference>
<dbReference type="GO" id="GO:0005737">
    <property type="term" value="C:cytoplasm"/>
    <property type="evidence" value="ECO:0007669"/>
    <property type="project" value="TreeGrafter"/>
</dbReference>
<feature type="non-terminal residue" evidence="3">
    <location>
        <position position="1"/>
    </location>
</feature>
<dbReference type="Gene3D" id="3.90.1150.10">
    <property type="entry name" value="Aspartate Aminotransferase, domain 1"/>
    <property type="match status" value="1"/>
</dbReference>
<evidence type="ECO:0000256" key="2">
    <source>
        <dbReference type="ARBA" id="ARBA00022898"/>
    </source>
</evidence>
<keyword evidence="2" id="KW-0663">Pyridoxal phosphate</keyword>
<evidence type="ECO:0000313" key="3">
    <source>
        <dbReference type="EMBL" id="GAI17587.1"/>
    </source>
</evidence>
<protein>
    <recommendedName>
        <fullName evidence="4">Cystathionine beta-lyase</fullName>
    </recommendedName>
</protein>
<evidence type="ECO:0008006" key="4">
    <source>
        <dbReference type="Google" id="ProtNLM"/>
    </source>
</evidence>
<dbReference type="Pfam" id="PF01053">
    <property type="entry name" value="Cys_Met_Meta_PP"/>
    <property type="match status" value="1"/>
</dbReference>
<dbReference type="SUPFAM" id="SSF53383">
    <property type="entry name" value="PLP-dependent transferases"/>
    <property type="match status" value="1"/>
</dbReference>
<dbReference type="GO" id="GO:0030170">
    <property type="term" value="F:pyridoxal phosphate binding"/>
    <property type="evidence" value="ECO:0007669"/>
    <property type="project" value="InterPro"/>
</dbReference>
<gene>
    <name evidence="3" type="ORF">S06H3_09760</name>
</gene>
<dbReference type="FunFam" id="3.40.640.10:FF:000046">
    <property type="entry name" value="Cystathionine gamma-lyase"/>
    <property type="match status" value="1"/>
</dbReference>
<comment type="cofactor">
    <cofactor evidence="1">
        <name>pyridoxal 5'-phosphate</name>
        <dbReference type="ChEBI" id="CHEBI:597326"/>
    </cofactor>
</comment>
<dbReference type="InterPro" id="IPR015422">
    <property type="entry name" value="PyrdxlP-dep_Trfase_small"/>
</dbReference>
<evidence type="ECO:0000256" key="1">
    <source>
        <dbReference type="ARBA" id="ARBA00001933"/>
    </source>
</evidence>
<name>X1LE70_9ZZZZ</name>
<dbReference type="GO" id="GO:0019346">
    <property type="term" value="P:transsulfuration"/>
    <property type="evidence" value="ECO:0007669"/>
    <property type="project" value="InterPro"/>
</dbReference>